<dbReference type="InterPro" id="IPR008767">
    <property type="entry name" value="Phage_SPP1_head-tail_adaptor"/>
</dbReference>
<dbReference type="RefSeq" id="WP_007119958.1">
    <property type="nucleotide sequence ID" value="NZ_ABID01000004.1"/>
</dbReference>
<comment type="caution">
    <text evidence="1">The sequence shown here is derived from an EMBL/GenBank/DDBJ whole genome shotgun (WGS) entry which is preliminary data.</text>
</comment>
<sequence length="112" mass="12304">MSRPHLNRPLVLEAPQRVNDGAGGYTEQWQPLGTLWAQVRARTGREAVQGGVAVSRMGCKITVRAAPQGSPERPGPEQRFREGTRVFVIRAVTESDADGRYLICFADEEVAV</sequence>
<accession>A0ABP2D8W3</accession>
<gene>
    <name evidence="1" type="ORF">OIHEL45_14729</name>
</gene>
<name>A0ABP2D8W3_9RHOB</name>
<evidence type="ECO:0000313" key="1">
    <source>
        <dbReference type="EMBL" id="EDQ04193.1"/>
    </source>
</evidence>
<reference evidence="1 2" key="1">
    <citation type="submission" date="2007-11" db="EMBL/GenBank/DDBJ databases">
        <authorList>
            <person name="Wagner-Dobler I."/>
            <person name="Ferriera S."/>
            <person name="Johnson J."/>
            <person name="Kravitz S."/>
            <person name="Beeson K."/>
            <person name="Sutton G."/>
            <person name="Rogers Y.-H."/>
            <person name="Friedman R."/>
            <person name="Frazier M."/>
            <person name="Venter J.C."/>
        </authorList>
    </citation>
    <scope>NUCLEOTIDE SEQUENCE [LARGE SCALE GENOMIC DNA]</scope>
    <source>
        <strain evidence="1 2">HEL-45</strain>
    </source>
</reference>
<evidence type="ECO:0000313" key="2">
    <source>
        <dbReference type="Proteomes" id="UP000003257"/>
    </source>
</evidence>
<protein>
    <submittedName>
        <fullName evidence="1">Head-tail adaptor, putative</fullName>
    </submittedName>
</protein>
<keyword evidence="2" id="KW-1185">Reference proteome</keyword>
<dbReference type="Proteomes" id="UP000003257">
    <property type="component" value="Unassembled WGS sequence"/>
</dbReference>
<dbReference type="Pfam" id="PF05521">
    <property type="entry name" value="Phage_HCP"/>
    <property type="match status" value="1"/>
</dbReference>
<proteinExistence type="predicted"/>
<dbReference type="Gene3D" id="2.40.10.270">
    <property type="entry name" value="Bacteriophage SPP1 head-tail adaptor protein"/>
    <property type="match status" value="1"/>
</dbReference>
<dbReference type="EMBL" id="ABID01000004">
    <property type="protein sequence ID" value="EDQ04193.1"/>
    <property type="molecule type" value="Genomic_DNA"/>
</dbReference>
<organism evidence="1 2">
    <name type="scientific">Sulfitobacter indolifex HEL-45</name>
    <dbReference type="NCBI Taxonomy" id="391624"/>
    <lineage>
        <taxon>Bacteria</taxon>
        <taxon>Pseudomonadati</taxon>
        <taxon>Pseudomonadota</taxon>
        <taxon>Alphaproteobacteria</taxon>
        <taxon>Rhodobacterales</taxon>
        <taxon>Roseobacteraceae</taxon>
        <taxon>Sulfitobacter</taxon>
    </lineage>
</organism>
<dbReference type="InterPro" id="IPR038666">
    <property type="entry name" value="SSP1_head-tail_sf"/>
</dbReference>